<dbReference type="InterPro" id="IPR050109">
    <property type="entry name" value="HTH-type_TetR-like_transc_reg"/>
</dbReference>
<feature type="domain" description="HTH tetR-type" evidence="3">
    <location>
        <begin position="18"/>
        <end position="78"/>
    </location>
</feature>
<dbReference type="PANTHER" id="PTHR30055:SF187">
    <property type="entry name" value="TRANSCRIPTIONAL REGULATORY PROTEIN"/>
    <property type="match status" value="1"/>
</dbReference>
<protein>
    <submittedName>
        <fullName evidence="4">Transcriptional regulator, TetR family</fullName>
    </submittedName>
</protein>
<dbReference type="AlphaFoldDB" id="A0A285L5A9"/>
<evidence type="ECO:0000256" key="2">
    <source>
        <dbReference type="PROSITE-ProRule" id="PRU00335"/>
    </source>
</evidence>
<evidence type="ECO:0000256" key="1">
    <source>
        <dbReference type="ARBA" id="ARBA00023125"/>
    </source>
</evidence>
<dbReference type="InterPro" id="IPR009057">
    <property type="entry name" value="Homeodomain-like_sf"/>
</dbReference>
<reference evidence="4 5" key="1">
    <citation type="submission" date="2017-09" db="EMBL/GenBank/DDBJ databases">
        <authorList>
            <person name="Ehlers B."/>
            <person name="Leendertz F.H."/>
        </authorList>
    </citation>
    <scope>NUCLEOTIDE SEQUENCE [LARGE SCALE GENOMIC DNA]</scope>
    <source>
        <strain evidence="4 5">DSM 45537</strain>
    </source>
</reference>
<organism evidence="4 5">
    <name type="scientific">Nocardia amikacinitolerans</name>
    <dbReference type="NCBI Taxonomy" id="756689"/>
    <lineage>
        <taxon>Bacteria</taxon>
        <taxon>Bacillati</taxon>
        <taxon>Actinomycetota</taxon>
        <taxon>Actinomycetes</taxon>
        <taxon>Mycobacteriales</taxon>
        <taxon>Nocardiaceae</taxon>
        <taxon>Nocardia</taxon>
    </lineage>
</organism>
<sequence>MTRAEPATTTAAEAAPESGFRRRLLDAMAEVIRERGYRDATVADVVRAARTSRRTFYEHFTSKQDCFIALLTERNSETIQRIYDAVDPRAPWRTQVRQAIEAWIEASKADRTVTLAWIRDTPALGEDARRLHREAADAFVGLIQNLTATPEFGAPGVHRATRRTATILYGGYRELIASAVEDGEDVSDLVEVAVETAIALLGPRYEADERE</sequence>
<dbReference type="RefSeq" id="WP_245909970.1">
    <property type="nucleotide sequence ID" value="NZ_JAMTCV010000006.1"/>
</dbReference>
<dbReference type="PANTHER" id="PTHR30055">
    <property type="entry name" value="HTH-TYPE TRANSCRIPTIONAL REGULATOR RUTR"/>
    <property type="match status" value="1"/>
</dbReference>
<evidence type="ECO:0000259" key="3">
    <source>
        <dbReference type="PROSITE" id="PS50977"/>
    </source>
</evidence>
<dbReference type="Pfam" id="PF00440">
    <property type="entry name" value="TetR_N"/>
    <property type="match status" value="1"/>
</dbReference>
<gene>
    <name evidence="4" type="ORF">SAMN04244553_1814</name>
</gene>
<feature type="DNA-binding region" description="H-T-H motif" evidence="2">
    <location>
        <begin position="41"/>
        <end position="60"/>
    </location>
</feature>
<dbReference type="Proteomes" id="UP000219565">
    <property type="component" value="Unassembled WGS sequence"/>
</dbReference>
<accession>A0A285L5A9</accession>
<dbReference type="InterPro" id="IPR001647">
    <property type="entry name" value="HTH_TetR"/>
</dbReference>
<dbReference type="Gene3D" id="1.10.357.10">
    <property type="entry name" value="Tetracycline Repressor, domain 2"/>
    <property type="match status" value="1"/>
</dbReference>
<keyword evidence="1 2" id="KW-0238">DNA-binding</keyword>
<dbReference type="GO" id="GO:0003700">
    <property type="term" value="F:DNA-binding transcription factor activity"/>
    <property type="evidence" value="ECO:0007669"/>
    <property type="project" value="TreeGrafter"/>
</dbReference>
<evidence type="ECO:0000313" key="4">
    <source>
        <dbReference type="EMBL" id="SNY80064.1"/>
    </source>
</evidence>
<dbReference type="PROSITE" id="PS50977">
    <property type="entry name" value="HTH_TETR_2"/>
    <property type="match status" value="1"/>
</dbReference>
<evidence type="ECO:0000313" key="5">
    <source>
        <dbReference type="Proteomes" id="UP000219565"/>
    </source>
</evidence>
<name>A0A285L5A9_9NOCA</name>
<dbReference type="EMBL" id="OBEG01000001">
    <property type="protein sequence ID" value="SNY80064.1"/>
    <property type="molecule type" value="Genomic_DNA"/>
</dbReference>
<dbReference type="STRING" id="1379680.GCA_001612615_01244"/>
<dbReference type="SUPFAM" id="SSF46689">
    <property type="entry name" value="Homeodomain-like"/>
    <property type="match status" value="1"/>
</dbReference>
<keyword evidence="5" id="KW-1185">Reference proteome</keyword>
<proteinExistence type="predicted"/>
<dbReference type="GO" id="GO:0000976">
    <property type="term" value="F:transcription cis-regulatory region binding"/>
    <property type="evidence" value="ECO:0007669"/>
    <property type="project" value="TreeGrafter"/>
</dbReference>
<dbReference type="PRINTS" id="PR00455">
    <property type="entry name" value="HTHTETR"/>
</dbReference>